<dbReference type="GO" id="GO:0000166">
    <property type="term" value="F:nucleotide binding"/>
    <property type="evidence" value="ECO:0007669"/>
    <property type="project" value="UniProtKB-KW"/>
</dbReference>
<evidence type="ECO:0000256" key="3">
    <source>
        <dbReference type="ARBA" id="ARBA00023118"/>
    </source>
</evidence>
<comment type="caution">
    <text evidence="12">The sequence shown here is derived from an EMBL/GenBank/DDBJ whole genome shotgun (WGS) entry which is preliminary data.</text>
</comment>
<comment type="similarity">
    <text evidence="4">In the C-terminal section; belongs to the bacterial STING family.</text>
</comment>
<dbReference type="GO" id="GO:0003953">
    <property type="term" value="F:NAD+ nucleosidase activity"/>
    <property type="evidence" value="ECO:0007669"/>
    <property type="project" value="UniProtKB-EC"/>
</dbReference>
<dbReference type="Pfam" id="PF20300">
    <property type="entry name" value="prok_STING"/>
    <property type="match status" value="1"/>
</dbReference>
<dbReference type="InterPro" id="IPR046876">
    <property type="entry name" value="Prok_STING"/>
</dbReference>
<dbReference type="RefSeq" id="WP_200065768.1">
    <property type="nucleotide sequence ID" value="NZ_JAEHFW010000001.1"/>
</dbReference>
<evidence type="ECO:0000256" key="2">
    <source>
        <dbReference type="ARBA" id="ARBA00022801"/>
    </source>
</evidence>
<gene>
    <name evidence="12" type="ORF">I5M19_08455</name>
</gene>
<keyword evidence="3" id="KW-0051">Antiviral defense</keyword>
<feature type="domain" description="Prokaryotic STING" evidence="11">
    <location>
        <begin position="153"/>
        <end position="297"/>
    </location>
</feature>
<keyword evidence="2" id="KW-0378">Hydrolase</keyword>
<accession>A0A934PSM6</accession>
<dbReference type="CDD" id="cd22659">
    <property type="entry name" value="STING_bact-like"/>
    <property type="match status" value="1"/>
</dbReference>
<dbReference type="EC" id="3.2.2.5" evidence="5"/>
<evidence type="ECO:0000256" key="6">
    <source>
        <dbReference type="ARBA" id="ARBA00034339"/>
    </source>
</evidence>
<evidence type="ECO:0000313" key="13">
    <source>
        <dbReference type="Proteomes" id="UP000613193"/>
    </source>
</evidence>
<evidence type="ECO:0000256" key="9">
    <source>
        <dbReference type="ARBA" id="ARBA00049230"/>
    </source>
</evidence>
<evidence type="ECO:0000256" key="8">
    <source>
        <dbReference type="ARBA" id="ARBA00034366"/>
    </source>
</evidence>
<comment type="catalytic activity">
    <reaction evidence="9">
        <text>NAD(+) + H2O = ADP-D-ribose + nicotinamide + H(+)</text>
        <dbReference type="Rhea" id="RHEA:16301"/>
        <dbReference type="ChEBI" id="CHEBI:15377"/>
        <dbReference type="ChEBI" id="CHEBI:15378"/>
        <dbReference type="ChEBI" id="CHEBI:17154"/>
        <dbReference type="ChEBI" id="CHEBI:57540"/>
        <dbReference type="ChEBI" id="CHEBI:57967"/>
        <dbReference type="EC" id="3.2.2.5"/>
    </reaction>
</comment>
<dbReference type="AlphaFoldDB" id="A0A934PSM6"/>
<sequence>MEFKPNIFIGSSKEGLSVAQLVEAELTDMAEITLWTVAFENGKSNFDNLISQIAFYDYAIMIATGDDVITSRKKRSKGARDNVLFEFGLFAGGLGRSRVFYMIEANTKLPSDLLGLTLPFIEPKNEASVKAVVADIRKQITGKEKTFDLGFLPSTALAYGYFVNFIERTVERLLEDKKEEKVFHLKSGDSFSITELKITILLPNDLDDDMFKKVKAQRLKKGWQHMKVDPKDVRDYDFSIDVSKVAAGLLHLVDIPLTLNALNKSIRMYANRQHIGKDVKEGLLEYREIRNFQRTLEFLIKQSSLARGIVNVEIVDI</sequence>
<evidence type="ECO:0000259" key="11">
    <source>
        <dbReference type="Pfam" id="PF20300"/>
    </source>
</evidence>
<dbReference type="Pfam" id="PF10137">
    <property type="entry name" value="CAP12-PCTIR_TIR"/>
    <property type="match status" value="1"/>
</dbReference>
<name>A0A934PSM6_9SPHI</name>
<keyword evidence="1" id="KW-0547">Nucleotide-binding</keyword>
<protein>
    <recommendedName>
        <fullName evidence="6">CD-NTase-associated protein 12</fullName>
        <ecNumber evidence="5">3.2.2.5</ecNumber>
    </recommendedName>
    <alternativeName>
        <fullName evidence="7">NAD(+) hydrolase</fullName>
    </alternativeName>
    <alternativeName>
        <fullName evidence="8">TIR-STING</fullName>
    </alternativeName>
</protein>
<organism evidence="12 13">
    <name type="scientific">Mucilaginibacter segetis</name>
    <dbReference type="NCBI Taxonomy" id="2793071"/>
    <lineage>
        <taxon>Bacteria</taxon>
        <taxon>Pseudomonadati</taxon>
        <taxon>Bacteroidota</taxon>
        <taxon>Sphingobacteriia</taxon>
        <taxon>Sphingobacteriales</taxon>
        <taxon>Sphingobacteriaceae</taxon>
        <taxon>Mucilaginibacter</taxon>
    </lineage>
</organism>
<keyword evidence="13" id="KW-1185">Reference proteome</keyword>
<dbReference type="GO" id="GO:0050135">
    <property type="term" value="F:NADP+ nucleosidase activity"/>
    <property type="evidence" value="ECO:0007669"/>
    <property type="project" value="InterPro"/>
</dbReference>
<feature type="domain" description="CD-NTase-associated protein 12/Pycsar effector protein TIR" evidence="10">
    <location>
        <begin position="6"/>
        <end position="117"/>
    </location>
</feature>
<dbReference type="InterPro" id="IPR019302">
    <property type="entry name" value="CAP12/PCTIR_TIR_dom"/>
</dbReference>
<evidence type="ECO:0000313" key="12">
    <source>
        <dbReference type="EMBL" id="MBK0379334.1"/>
    </source>
</evidence>
<evidence type="ECO:0000256" key="5">
    <source>
        <dbReference type="ARBA" id="ARBA00034327"/>
    </source>
</evidence>
<dbReference type="GO" id="GO:0051607">
    <property type="term" value="P:defense response to virus"/>
    <property type="evidence" value="ECO:0007669"/>
    <property type="project" value="UniProtKB-KW"/>
</dbReference>
<evidence type="ECO:0000256" key="7">
    <source>
        <dbReference type="ARBA" id="ARBA00034355"/>
    </source>
</evidence>
<dbReference type="Proteomes" id="UP000613193">
    <property type="component" value="Unassembled WGS sequence"/>
</dbReference>
<evidence type="ECO:0000256" key="1">
    <source>
        <dbReference type="ARBA" id="ARBA00022741"/>
    </source>
</evidence>
<dbReference type="EMBL" id="JAEHFW010000001">
    <property type="protein sequence ID" value="MBK0379334.1"/>
    <property type="molecule type" value="Genomic_DNA"/>
</dbReference>
<evidence type="ECO:0000256" key="4">
    <source>
        <dbReference type="ARBA" id="ARBA00034315"/>
    </source>
</evidence>
<evidence type="ECO:0000259" key="10">
    <source>
        <dbReference type="Pfam" id="PF10137"/>
    </source>
</evidence>
<reference evidence="12" key="1">
    <citation type="submission" date="2020-12" db="EMBL/GenBank/DDBJ databases">
        <title>Bacterial novel species Mucilaginibacter sp. SD-g isolated from soil.</title>
        <authorList>
            <person name="Jung H.-Y."/>
        </authorList>
    </citation>
    <scope>NUCLEOTIDE SEQUENCE</scope>
    <source>
        <strain evidence="12">SD-g</strain>
    </source>
</reference>
<proteinExistence type="inferred from homology"/>